<gene>
    <name evidence="1" type="ORF">NUW54_g4873</name>
</gene>
<evidence type="ECO:0000313" key="1">
    <source>
        <dbReference type="EMBL" id="KAJ3004313.1"/>
    </source>
</evidence>
<dbReference type="Proteomes" id="UP001144978">
    <property type="component" value="Unassembled WGS sequence"/>
</dbReference>
<keyword evidence="2" id="KW-1185">Reference proteome</keyword>
<sequence length="184" mass="20079">MALENGKSPFFAGSDDEDMVEADTSIAPQGSVPKPSEERANASAQPRSPTQKPLFFADSDDEEPAQYKPAETAAQTDIPEDTDLDLDVEIPEFVDIPRASSVSSTSSGFDAPRDPSPVPRPPPTNDELRPQKRRKLSPVQQSYATTPDSMYLGSFLVDRAWSTVKGSGYVKSGEEIRIEREETS</sequence>
<organism evidence="1 2">
    <name type="scientific">Trametes sanguinea</name>
    <dbReference type="NCBI Taxonomy" id="158606"/>
    <lineage>
        <taxon>Eukaryota</taxon>
        <taxon>Fungi</taxon>
        <taxon>Dikarya</taxon>
        <taxon>Basidiomycota</taxon>
        <taxon>Agaricomycotina</taxon>
        <taxon>Agaricomycetes</taxon>
        <taxon>Polyporales</taxon>
        <taxon>Polyporaceae</taxon>
        <taxon>Trametes</taxon>
    </lineage>
</organism>
<proteinExistence type="predicted"/>
<evidence type="ECO:0000313" key="2">
    <source>
        <dbReference type="Proteomes" id="UP001144978"/>
    </source>
</evidence>
<dbReference type="EMBL" id="JANSHE010001147">
    <property type="protein sequence ID" value="KAJ3004313.1"/>
    <property type="molecule type" value="Genomic_DNA"/>
</dbReference>
<reference evidence="1" key="1">
    <citation type="submission" date="2022-08" db="EMBL/GenBank/DDBJ databases">
        <title>Genome Sequence of Pycnoporus sanguineus.</title>
        <authorList>
            <person name="Buettner E."/>
        </authorList>
    </citation>
    <scope>NUCLEOTIDE SEQUENCE</scope>
    <source>
        <strain evidence="1">CG-C14</strain>
    </source>
</reference>
<name>A0ACC1PZ86_9APHY</name>
<protein>
    <submittedName>
        <fullName evidence="1">Uncharacterized protein</fullName>
    </submittedName>
</protein>
<accession>A0ACC1PZ86</accession>
<comment type="caution">
    <text evidence="1">The sequence shown here is derived from an EMBL/GenBank/DDBJ whole genome shotgun (WGS) entry which is preliminary data.</text>
</comment>